<reference evidence="1 2" key="1">
    <citation type="submission" date="2019-02" db="EMBL/GenBank/DDBJ databases">
        <title>Complete genome sequence of Burkholderia cenocepacia phage BcepSauron.</title>
        <authorList>
            <person name="Park K."/>
            <person name="Gonzalez C."/>
            <person name="Liu M."/>
            <person name="Gill J."/>
        </authorList>
    </citation>
    <scope>NUCLEOTIDE SEQUENCE [LARGE SCALE GENOMIC DNA]</scope>
</reference>
<protein>
    <submittedName>
        <fullName evidence="1">Uncharacterized protein</fullName>
    </submittedName>
</protein>
<accession>A0A482ML70</accession>
<gene>
    <name evidence="1" type="ORF">BcepSauron_421</name>
</gene>
<sequence>MTPEQQYLKLKDHDVIAHAETVFDSHWSGFTDDQSMMVLANSALHGQRVTAALARMGDVHGRMSFTMYLATLQDAGFRIAHHETFVYTSKYEPNNPRSEKFAILAHPELGIILHCDSYSYTSTEKGFPEFVEHVNSAQWYACWKSTDDVRAYSGWATRRALSSGGWESEQDPDWRIKDREFDEVVPDLFWSGHWDGREGVLSTVKVLSEGGKFYAVWPKQRRPWLPICVSSYDWNGVGYAKAEAAGDHDYIWRINRERFEKMPDWFKAIVGTNELR</sequence>
<evidence type="ECO:0000313" key="1">
    <source>
        <dbReference type="EMBL" id="QBQ74801.1"/>
    </source>
</evidence>
<name>A0A482ML70_9CAUD</name>
<keyword evidence="2" id="KW-1185">Reference proteome</keyword>
<evidence type="ECO:0000313" key="2">
    <source>
        <dbReference type="Proteomes" id="UP000301424"/>
    </source>
</evidence>
<proteinExistence type="predicted"/>
<organism evidence="1 2">
    <name type="scientific">Burkholderia phage BcepSauron</name>
    <dbReference type="NCBI Taxonomy" id="2530033"/>
    <lineage>
        <taxon>Viruses</taxon>
        <taxon>Duplodnaviria</taxon>
        <taxon>Heunggongvirae</taxon>
        <taxon>Uroviricota</taxon>
        <taxon>Caudoviricetes</taxon>
        <taxon>Sarumanvirus</taxon>
        <taxon>Sarumanvirus bcepsauron</taxon>
    </lineage>
</organism>
<dbReference type="Proteomes" id="UP000301424">
    <property type="component" value="Segment"/>
</dbReference>
<dbReference type="EMBL" id="MK552141">
    <property type="protein sequence ID" value="QBQ74801.1"/>
    <property type="molecule type" value="Genomic_DNA"/>
</dbReference>